<evidence type="ECO:0000313" key="4">
    <source>
        <dbReference type="Proteomes" id="UP000237771"/>
    </source>
</evidence>
<sequence length="148" mass="17983">MENLRQRPKGDFTWQAQWQQLYILTEHWQSDLQFYKDDIRFLDHLIDKYFIFLTQKDNLDEMRELTKRLTDESKECDSLIEKTTTHLSHLGQLIDDPYKYDSHQFRGEHEKLEDAIAAFIKKFRKNKKETFAITEKVIGKEIKKRLMP</sequence>
<reference evidence="1 4" key="3">
    <citation type="submission" date="2018-03" db="EMBL/GenBank/DDBJ databases">
        <title>Genomic Encyclopedia of Archaeal and Bacterial Type Strains, Phase II (KMG-II): from individual species to whole genera.</title>
        <authorList>
            <person name="Goeker M."/>
        </authorList>
    </citation>
    <scope>NUCLEOTIDE SEQUENCE [LARGE SCALE GENOMIC DNA]</scope>
    <source>
        <strain evidence="1 4">DSM 17797</strain>
    </source>
</reference>
<dbReference type="AlphaFoldDB" id="A0A1M5IV66"/>
<evidence type="ECO:0000313" key="3">
    <source>
        <dbReference type="Proteomes" id="UP000184384"/>
    </source>
</evidence>
<evidence type="ECO:0000313" key="1">
    <source>
        <dbReference type="EMBL" id="PRZ28124.1"/>
    </source>
</evidence>
<evidence type="ECO:0000313" key="2">
    <source>
        <dbReference type="EMBL" id="SHG32217.1"/>
    </source>
</evidence>
<reference evidence="3" key="1">
    <citation type="submission" date="2016-11" db="EMBL/GenBank/DDBJ databases">
        <authorList>
            <person name="Varghese N."/>
            <person name="Submissions S."/>
        </authorList>
    </citation>
    <scope>NUCLEOTIDE SEQUENCE [LARGE SCALE GENOMIC DNA]</scope>
    <source>
        <strain evidence="3">DSM 19729</strain>
    </source>
</reference>
<dbReference type="STRING" id="280093.SAMN05443373_101411"/>
<name>A0A1M5IV66_9FLAO</name>
<gene>
    <name evidence="1" type="ORF">BC624_101411</name>
    <name evidence="2" type="ORF">SAMN05443373_101411</name>
</gene>
<proteinExistence type="predicted"/>
<dbReference type="EMBL" id="FQWO01000001">
    <property type="protein sequence ID" value="SHG32217.1"/>
    <property type="molecule type" value="Genomic_DNA"/>
</dbReference>
<accession>A0A1M5IV66</accession>
<dbReference type="OrthoDB" id="1441145at2"/>
<dbReference type="EMBL" id="PVUB01000001">
    <property type="protein sequence ID" value="PRZ28124.1"/>
    <property type="molecule type" value="Genomic_DNA"/>
</dbReference>
<dbReference type="Proteomes" id="UP000184384">
    <property type="component" value="Unassembled WGS sequence"/>
</dbReference>
<dbReference type="RefSeq" id="WP_072939771.1">
    <property type="nucleotide sequence ID" value="NZ_FQWO01000001.1"/>
</dbReference>
<keyword evidence="4" id="KW-1185">Reference proteome</keyword>
<protein>
    <submittedName>
        <fullName evidence="2">Uncharacterized protein</fullName>
    </submittedName>
</protein>
<dbReference type="Proteomes" id="UP000237771">
    <property type="component" value="Unassembled WGS sequence"/>
</dbReference>
<organism evidence="2 3">
    <name type="scientific">Flavobacterium granuli</name>
    <dbReference type="NCBI Taxonomy" id="280093"/>
    <lineage>
        <taxon>Bacteria</taxon>
        <taxon>Pseudomonadati</taxon>
        <taxon>Bacteroidota</taxon>
        <taxon>Flavobacteriia</taxon>
        <taxon>Flavobacteriales</taxon>
        <taxon>Flavobacteriaceae</taxon>
        <taxon>Flavobacterium</taxon>
    </lineage>
</organism>
<reference evidence="2" key="2">
    <citation type="submission" date="2016-11" db="EMBL/GenBank/DDBJ databases">
        <authorList>
            <person name="Jaros S."/>
            <person name="Januszkiewicz K."/>
            <person name="Wedrychowicz H."/>
        </authorList>
    </citation>
    <scope>NUCLEOTIDE SEQUENCE [LARGE SCALE GENOMIC DNA]</scope>
    <source>
        <strain evidence="2">DSM 19729</strain>
    </source>
</reference>